<evidence type="ECO:0000313" key="2">
    <source>
        <dbReference type="EMBL" id="MFD1707749.1"/>
    </source>
</evidence>
<dbReference type="InterPro" id="IPR027417">
    <property type="entry name" value="P-loop_NTPase"/>
</dbReference>
<dbReference type="Gene3D" id="1.25.40.10">
    <property type="entry name" value="Tetratricopeptide repeat domain"/>
    <property type="match status" value="1"/>
</dbReference>
<dbReference type="PANTHER" id="PTHR43681">
    <property type="entry name" value="TRANSMEMBRANE GTPASE FZO"/>
    <property type="match status" value="1"/>
</dbReference>
<reference evidence="3" key="1">
    <citation type="journal article" date="2019" name="Int. J. Syst. Evol. Microbiol.">
        <title>The Global Catalogue of Microorganisms (GCM) 10K type strain sequencing project: providing services to taxonomists for standard genome sequencing and annotation.</title>
        <authorList>
            <consortium name="The Broad Institute Genomics Platform"/>
            <consortium name="The Broad Institute Genome Sequencing Center for Infectious Disease"/>
            <person name="Wu L."/>
            <person name="Ma J."/>
        </authorList>
    </citation>
    <scope>NUCLEOTIDE SEQUENCE [LARGE SCALE GENOMIC DNA]</scope>
    <source>
        <strain evidence="3">CGMCC 1.12295</strain>
    </source>
</reference>
<name>A0ABW4KJ81_9BACI</name>
<dbReference type="Proteomes" id="UP001597301">
    <property type="component" value="Unassembled WGS sequence"/>
</dbReference>
<dbReference type="SUPFAM" id="SSF52540">
    <property type="entry name" value="P-loop containing nucleoside triphosphate hydrolases"/>
    <property type="match status" value="1"/>
</dbReference>
<accession>A0ABW4KJ81</accession>
<dbReference type="EMBL" id="JBHUEO010000044">
    <property type="protein sequence ID" value="MFD1707749.1"/>
    <property type="molecule type" value="Genomic_DNA"/>
</dbReference>
<evidence type="ECO:0000313" key="3">
    <source>
        <dbReference type="Proteomes" id="UP001597301"/>
    </source>
</evidence>
<feature type="repeat" description="TPR" evidence="1">
    <location>
        <begin position="113"/>
        <end position="146"/>
    </location>
</feature>
<dbReference type="InterPro" id="IPR019734">
    <property type="entry name" value="TPR_rpt"/>
</dbReference>
<keyword evidence="3" id="KW-1185">Reference proteome</keyword>
<keyword evidence="1" id="KW-0802">TPR repeat</keyword>
<dbReference type="PROSITE" id="PS50005">
    <property type="entry name" value="TPR"/>
    <property type="match status" value="1"/>
</dbReference>
<sequence length="910" mass="106108">MKIEDSLVTKTYYERKFLQGDLEDHPIRQLGELYVKEQKKEMSDLSYIRFAQGEVYFHNSDFEAAIFKWENIHNELEPWAKKNMADAYFELELLDTAEDIYKSITTDSLVLNTEIALQLFTLYLEQNKYEEADQMIKNAVAIHPDYQNVTELACAFFEERKDWNSAVELAVKEAARTKAPEWFKKLHTFIEDGQTVSFGPSHFVPILYLAQKVDVSIFEQLMEALWEKHREKEEDFLLWITEATIILLDPDIPSNHHWKSLPLLMEDSFRQLLSGRYYLSELTDIMPNLLRAWMKLGNRAEGTFAATAVLAWNDVFAGHMDEKTVQAAQGSLSQTAGVEPLIKDSSALAKSIQGWAGSRNLNLHPRFEWSLNKLTDLQSRRIIVAGKSASEKTSFIHLMLNQGNGDFMGSPIPVMYQDGEKTQLQLISNEGITTVTNSSEWMEFEHRRDALMKYTARYPFLHDHHTAVIEYPDKDIFSNSEHFHDYVRMSDALLFVLNSAEPFSAEECEFLLKVKEKIPLCPIHFVLKKDNLLSTEKMEELSKRIHQYFPESGLITYSPDGNDVQQQQGLARFMEDHFSGNPNVRLRTGNMLFFIRGIIKHLLEQQAKIEDDLHQSIQHDEDLLARLKGAVNQLYDIEEEKTKTIQNAYKSLKDELRKDLLQTIPKLIKESADILREDSDFGSIHLKLNEEMNKRIDEYVQYTVHPTYISSLQDWISFSEKELNRAQELLIEWSDSLNDLMGQDRLRLECDFQILADWQRDADRMTGIIQIDKENILLKRTPAQVLLKSAGKIFGVIPANQTIMYNRYKSFIENEDFTETAESIADKFFRQFELLEKAIPRDISLFFREPFAVLKKSAEFYQEQADHNTAMLDEMKSHPEMFRDPVKLFEVRLRQMEWLQFQAKDEKYVH</sequence>
<dbReference type="RefSeq" id="WP_380774548.1">
    <property type="nucleotide sequence ID" value="NZ_JBHUEO010000044.1"/>
</dbReference>
<evidence type="ECO:0000256" key="1">
    <source>
        <dbReference type="PROSITE-ProRule" id="PRU00339"/>
    </source>
</evidence>
<protein>
    <submittedName>
        <fullName evidence="2">GTP-binding protein</fullName>
    </submittedName>
</protein>
<dbReference type="SUPFAM" id="SSF48452">
    <property type="entry name" value="TPR-like"/>
    <property type="match status" value="1"/>
</dbReference>
<dbReference type="InterPro" id="IPR051943">
    <property type="entry name" value="TRAFAC_Dynamin-like_GTPase"/>
</dbReference>
<comment type="caution">
    <text evidence="2">The sequence shown here is derived from an EMBL/GenBank/DDBJ whole genome shotgun (WGS) entry which is preliminary data.</text>
</comment>
<gene>
    <name evidence="2" type="ORF">ACFSCZ_13560</name>
</gene>
<dbReference type="InterPro" id="IPR011990">
    <property type="entry name" value="TPR-like_helical_dom_sf"/>
</dbReference>
<dbReference type="PANTHER" id="PTHR43681:SF1">
    <property type="entry name" value="SARCALUMENIN"/>
    <property type="match status" value="1"/>
</dbReference>
<organism evidence="2 3">
    <name type="scientific">Siminovitchia sediminis</name>
    <dbReference type="NCBI Taxonomy" id="1274353"/>
    <lineage>
        <taxon>Bacteria</taxon>
        <taxon>Bacillati</taxon>
        <taxon>Bacillota</taxon>
        <taxon>Bacilli</taxon>
        <taxon>Bacillales</taxon>
        <taxon>Bacillaceae</taxon>
        <taxon>Siminovitchia</taxon>
    </lineage>
</organism>
<proteinExistence type="predicted"/>